<evidence type="ECO:0000313" key="1">
    <source>
        <dbReference type="EMBL" id="SHL05198.1"/>
    </source>
</evidence>
<accession>A0A1M6XH10</accession>
<gene>
    <name evidence="1" type="ORF">SAMN05444484_101135</name>
</gene>
<dbReference type="STRING" id="946677.SAMN05444484_101135"/>
<dbReference type="Proteomes" id="UP000184028">
    <property type="component" value="Unassembled WGS sequence"/>
</dbReference>
<organism evidence="1 2">
    <name type="scientific">Flavobacterium chilense</name>
    <dbReference type="NCBI Taxonomy" id="946677"/>
    <lineage>
        <taxon>Bacteria</taxon>
        <taxon>Pseudomonadati</taxon>
        <taxon>Bacteroidota</taxon>
        <taxon>Flavobacteriia</taxon>
        <taxon>Flavobacteriales</taxon>
        <taxon>Flavobacteriaceae</taxon>
        <taxon>Flavobacterium</taxon>
    </lineage>
</organism>
<keyword evidence="2" id="KW-1185">Reference proteome</keyword>
<reference evidence="2" key="1">
    <citation type="submission" date="2016-11" db="EMBL/GenBank/DDBJ databases">
        <authorList>
            <person name="Varghese N."/>
            <person name="Submissions S."/>
        </authorList>
    </citation>
    <scope>NUCLEOTIDE SEQUENCE [LARGE SCALE GENOMIC DNA]</scope>
    <source>
        <strain evidence="2">DSM 24724</strain>
    </source>
</reference>
<dbReference type="EMBL" id="FRBT01000001">
    <property type="protein sequence ID" value="SHL05198.1"/>
    <property type="molecule type" value="Genomic_DNA"/>
</dbReference>
<proteinExistence type="predicted"/>
<name>A0A1M6XH10_9FLAO</name>
<protein>
    <submittedName>
        <fullName evidence="1">Uncharacterized protein</fullName>
    </submittedName>
</protein>
<dbReference type="AlphaFoldDB" id="A0A1M6XH10"/>
<dbReference type="RefSeq" id="WP_068843457.1">
    <property type="nucleotide sequence ID" value="NZ_FRBT01000001.1"/>
</dbReference>
<sequence length="72" mass="8421">MRKAKKIKYISTRMVSRKSRSAFQEGAKFAMRVNGYVIEAHDGWVVKKFSDGRIEKMKELDNNNQDLELILD</sequence>
<dbReference type="OrthoDB" id="798969at2"/>
<evidence type="ECO:0000313" key="2">
    <source>
        <dbReference type="Proteomes" id="UP000184028"/>
    </source>
</evidence>